<dbReference type="InterPro" id="IPR023214">
    <property type="entry name" value="HAD_sf"/>
</dbReference>
<comment type="caution">
    <text evidence="2">The sequence shown here is derived from an EMBL/GenBank/DDBJ whole genome shotgun (WGS) entry which is preliminary data.</text>
</comment>
<dbReference type="PANTHER" id="PTHR12210">
    <property type="entry name" value="DULLARD PROTEIN PHOSPHATASE"/>
    <property type="match status" value="1"/>
</dbReference>
<dbReference type="SUPFAM" id="SSF56784">
    <property type="entry name" value="HAD-like"/>
    <property type="match status" value="1"/>
</dbReference>
<dbReference type="AlphaFoldDB" id="A0AAV8AAA4"/>
<evidence type="ECO:0000259" key="1">
    <source>
        <dbReference type="PROSITE" id="PS50969"/>
    </source>
</evidence>
<gene>
    <name evidence="2" type="ORF">M0812_06743</name>
    <name evidence="3" type="ORF">M0813_00605</name>
</gene>
<evidence type="ECO:0000313" key="2">
    <source>
        <dbReference type="EMBL" id="KAJ3450560.1"/>
    </source>
</evidence>
<evidence type="ECO:0000313" key="5">
    <source>
        <dbReference type="Proteomes" id="UP001150062"/>
    </source>
</evidence>
<dbReference type="EMBL" id="JAOAOG010000272">
    <property type="protein sequence ID" value="KAJ6233972.1"/>
    <property type="molecule type" value="Genomic_DNA"/>
</dbReference>
<dbReference type="InterPro" id="IPR050365">
    <property type="entry name" value="TIM50"/>
</dbReference>
<dbReference type="EMBL" id="JANTQA010000012">
    <property type="protein sequence ID" value="KAJ3450560.1"/>
    <property type="molecule type" value="Genomic_DNA"/>
</dbReference>
<sequence>MTTLVEQPLPQNTTKHRFNQSFVTQDFFYSQQFSFTNTTKHYPSHQILPEQNLSDQGKITLCLDLDETLISSTMTQPCDYDFHFKLQPTEEGGQCEEYFVKKRPNIEYFLRRCSEMFEVVIFTASLKQYADKILDELDPRGDLISHRLYRDSCSYFCGSFVKDLSLLNRDLNSILIVDDLPASFQFHPENGIQIPRFDYHLKKKLNVNFLDDCLTETFQILEKIFIQHDVISILSQYN</sequence>
<dbReference type="GO" id="GO:0016791">
    <property type="term" value="F:phosphatase activity"/>
    <property type="evidence" value="ECO:0007669"/>
    <property type="project" value="InterPro"/>
</dbReference>
<proteinExistence type="predicted"/>
<keyword evidence="5" id="KW-1185">Reference proteome</keyword>
<organism evidence="2 4">
    <name type="scientific">Anaeramoeba flamelloides</name>
    <dbReference type="NCBI Taxonomy" id="1746091"/>
    <lineage>
        <taxon>Eukaryota</taxon>
        <taxon>Metamonada</taxon>
        <taxon>Anaeramoebidae</taxon>
        <taxon>Anaeramoeba</taxon>
    </lineage>
</organism>
<dbReference type="InterPro" id="IPR036412">
    <property type="entry name" value="HAD-like_sf"/>
</dbReference>
<dbReference type="Gene3D" id="3.40.50.1000">
    <property type="entry name" value="HAD superfamily/HAD-like"/>
    <property type="match status" value="1"/>
</dbReference>
<feature type="domain" description="FCP1 homology" evidence="1">
    <location>
        <begin position="54"/>
        <end position="221"/>
    </location>
</feature>
<dbReference type="SMART" id="SM00577">
    <property type="entry name" value="CPDc"/>
    <property type="match status" value="1"/>
</dbReference>
<evidence type="ECO:0000313" key="4">
    <source>
        <dbReference type="Proteomes" id="UP001146793"/>
    </source>
</evidence>
<dbReference type="CDD" id="cd07521">
    <property type="entry name" value="HAD_FCP1-like"/>
    <property type="match status" value="1"/>
</dbReference>
<accession>A0AAV8AAA4</accession>
<dbReference type="NCBIfam" id="TIGR02251">
    <property type="entry name" value="HIF-SF_euk"/>
    <property type="match status" value="1"/>
</dbReference>
<reference evidence="2" key="2">
    <citation type="submission" date="2022-08" db="EMBL/GenBank/DDBJ databases">
        <title>Novel sulphate-reducing endosymbionts in the free-living metamonad Anaeramoeba.</title>
        <authorList>
            <person name="Jerlstrom-Hultqvist J."/>
            <person name="Cepicka I."/>
            <person name="Gallot-Lavallee L."/>
            <person name="Salas-Leiva D."/>
            <person name="Curtis B.A."/>
            <person name="Zahonova K."/>
            <person name="Pipaliya S."/>
            <person name="Dacks J."/>
            <person name="Roger A.J."/>
        </authorList>
    </citation>
    <scope>NUCLEOTIDE SEQUENCE</scope>
    <source>
        <strain evidence="2">Busselton2</strain>
    </source>
</reference>
<dbReference type="InterPro" id="IPR011948">
    <property type="entry name" value="Dullard_phosphatase"/>
</dbReference>
<dbReference type="Pfam" id="PF03031">
    <property type="entry name" value="NIF"/>
    <property type="match status" value="1"/>
</dbReference>
<dbReference type="Proteomes" id="UP001146793">
    <property type="component" value="Unassembled WGS sequence"/>
</dbReference>
<reference evidence="3" key="1">
    <citation type="submission" date="2022-08" db="EMBL/GenBank/DDBJ databases">
        <title>Novel sulfate-reducing endosymbionts in the free-living metamonad Anaeramoeba.</title>
        <authorList>
            <person name="Jerlstrom-Hultqvist J."/>
            <person name="Cepicka I."/>
            <person name="Gallot-Lavallee L."/>
            <person name="Salas-Leiva D."/>
            <person name="Curtis B.A."/>
            <person name="Zahonova K."/>
            <person name="Pipaliya S."/>
            <person name="Dacks J."/>
            <person name="Roger A.J."/>
        </authorList>
    </citation>
    <scope>NUCLEOTIDE SEQUENCE</scope>
    <source>
        <strain evidence="3">Schooner1</strain>
    </source>
</reference>
<dbReference type="FunFam" id="3.40.50.1000:FF:000093">
    <property type="entry name" value="NLI interacting factor-like phosphatase family protein"/>
    <property type="match status" value="1"/>
</dbReference>
<evidence type="ECO:0000313" key="3">
    <source>
        <dbReference type="EMBL" id="KAJ6233972.1"/>
    </source>
</evidence>
<dbReference type="PROSITE" id="PS50969">
    <property type="entry name" value="FCP1"/>
    <property type="match status" value="1"/>
</dbReference>
<dbReference type="InterPro" id="IPR004274">
    <property type="entry name" value="FCP1_dom"/>
</dbReference>
<name>A0AAV8AAA4_9EUKA</name>
<protein>
    <submittedName>
        <fullName evidence="2 3">Ctd nuclear envelope phosphatase</fullName>
    </submittedName>
</protein>
<dbReference type="Proteomes" id="UP001150062">
    <property type="component" value="Unassembled WGS sequence"/>
</dbReference>